<reference evidence="3" key="1">
    <citation type="submission" date="2020-12" db="UniProtKB">
        <authorList>
            <consortium name="WormBaseParasite"/>
        </authorList>
    </citation>
    <scope>IDENTIFICATION</scope>
    <source>
        <strain evidence="3">MHco3</strain>
    </source>
</reference>
<sequence length="88" mass="10051">MEQREKMDGCRVISMWDEISPSASPRVEHILPVILLVIIFTIFFIACLFEWWRESHAVDLSIPPPSLTSHNITLTDGKTGEEKVLAQE</sequence>
<name>A0A7I4YMT9_HAECO</name>
<dbReference type="WBParaSite" id="HCON_00121725-00001">
    <property type="protein sequence ID" value="HCON_00121725-00001"/>
    <property type="gene ID" value="HCON_00121725"/>
</dbReference>
<proteinExistence type="predicted"/>
<protein>
    <submittedName>
        <fullName evidence="3">Small integral membrane protein 33</fullName>
    </submittedName>
</protein>
<dbReference type="OrthoDB" id="5834210at2759"/>
<keyword evidence="1" id="KW-0812">Transmembrane</keyword>
<evidence type="ECO:0000256" key="1">
    <source>
        <dbReference type="SAM" id="Phobius"/>
    </source>
</evidence>
<organism evidence="2 3">
    <name type="scientific">Haemonchus contortus</name>
    <name type="common">Barber pole worm</name>
    <dbReference type="NCBI Taxonomy" id="6289"/>
    <lineage>
        <taxon>Eukaryota</taxon>
        <taxon>Metazoa</taxon>
        <taxon>Ecdysozoa</taxon>
        <taxon>Nematoda</taxon>
        <taxon>Chromadorea</taxon>
        <taxon>Rhabditida</taxon>
        <taxon>Rhabditina</taxon>
        <taxon>Rhabditomorpha</taxon>
        <taxon>Strongyloidea</taxon>
        <taxon>Trichostrongylidae</taxon>
        <taxon>Haemonchus</taxon>
    </lineage>
</organism>
<keyword evidence="1" id="KW-1133">Transmembrane helix</keyword>
<evidence type="ECO:0000313" key="3">
    <source>
        <dbReference type="WBParaSite" id="HCON_00121725-00001"/>
    </source>
</evidence>
<dbReference type="OMA" id="PRVEHIL"/>
<feature type="transmembrane region" description="Helical" evidence="1">
    <location>
        <begin position="30"/>
        <end position="52"/>
    </location>
</feature>
<accession>A0A7I4YMT9</accession>
<dbReference type="AlphaFoldDB" id="A0A7I4YMT9"/>
<evidence type="ECO:0000313" key="2">
    <source>
        <dbReference type="Proteomes" id="UP000025227"/>
    </source>
</evidence>
<dbReference type="Proteomes" id="UP000025227">
    <property type="component" value="Unplaced"/>
</dbReference>
<keyword evidence="2" id="KW-1185">Reference proteome</keyword>
<keyword evidence="1" id="KW-0472">Membrane</keyword>